<dbReference type="GO" id="GO:0009435">
    <property type="term" value="P:NAD+ biosynthetic process"/>
    <property type="evidence" value="ECO:0007669"/>
    <property type="project" value="UniProtKB-UniPathway"/>
</dbReference>
<evidence type="ECO:0000259" key="9">
    <source>
        <dbReference type="Pfam" id="PF00890"/>
    </source>
</evidence>
<name>A0A3B0UDB4_9ZZZZ</name>
<evidence type="ECO:0000256" key="4">
    <source>
        <dbReference type="ARBA" id="ARBA00012173"/>
    </source>
</evidence>
<dbReference type="NCBIfam" id="TIGR00551">
    <property type="entry name" value="nadB"/>
    <property type="match status" value="1"/>
</dbReference>
<dbReference type="SUPFAM" id="SSF46977">
    <property type="entry name" value="Succinate dehydrogenase/fumarate reductase flavoprotein C-terminal domain"/>
    <property type="match status" value="1"/>
</dbReference>
<evidence type="ECO:0000259" key="10">
    <source>
        <dbReference type="Pfam" id="PF02910"/>
    </source>
</evidence>
<feature type="domain" description="FAD-dependent oxidoreductase 2 FAD-binding" evidence="9">
    <location>
        <begin position="5"/>
        <end position="393"/>
    </location>
</feature>
<dbReference type="InterPro" id="IPR036188">
    <property type="entry name" value="FAD/NAD-bd_sf"/>
</dbReference>
<evidence type="ECO:0000256" key="6">
    <source>
        <dbReference type="ARBA" id="ARBA00022642"/>
    </source>
</evidence>
<dbReference type="InterPro" id="IPR005288">
    <property type="entry name" value="NadB"/>
</dbReference>
<dbReference type="Pfam" id="PF00890">
    <property type="entry name" value="FAD_binding_2"/>
    <property type="match status" value="1"/>
</dbReference>
<dbReference type="GO" id="GO:0008734">
    <property type="term" value="F:L-aspartate oxidase activity"/>
    <property type="evidence" value="ECO:0007669"/>
    <property type="project" value="UniProtKB-EC"/>
</dbReference>
<dbReference type="Pfam" id="PF02910">
    <property type="entry name" value="Succ_DH_flav_C"/>
    <property type="match status" value="1"/>
</dbReference>
<evidence type="ECO:0000313" key="11">
    <source>
        <dbReference type="EMBL" id="VAW28508.1"/>
    </source>
</evidence>
<dbReference type="InterPro" id="IPR027477">
    <property type="entry name" value="Succ_DH/fumarate_Rdtase_cat_sf"/>
</dbReference>
<dbReference type="AlphaFoldDB" id="A0A3B0UDB4"/>
<evidence type="ECO:0000256" key="2">
    <source>
        <dbReference type="ARBA" id="ARBA00004950"/>
    </source>
</evidence>
<dbReference type="EMBL" id="UOES01000412">
    <property type="protein sequence ID" value="VAW28508.1"/>
    <property type="molecule type" value="Genomic_DNA"/>
</dbReference>
<dbReference type="PANTHER" id="PTHR42716:SF2">
    <property type="entry name" value="L-ASPARTATE OXIDASE, CHLOROPLASTIC"/>
    <property type="match status" value="1"/>
</dbReference>
<gene>
    <name evidence="11" type="ORF">MNBD_BACTEROID06-914</name>
</gene>
<keyword evidence="6" id="KW-0662">Pyridine nucleotide biosynthesis</keyword>
<dbReference type="EC" id="1.4.3.16" evidence="4"/>
<proteinExistence type="inferred from homology"/>
<dbReference type="InterPro" id="IPR003953">
    <property type="entry name" value="FAD-dep_OxRdtase_2_FAD-bd"/>
</dbReference>
<evidence type="ECO:0000256" key="3">
    <source>
        <dbReference type="ARBA" id="ARBA00008562"/>
    </source>
</evidence>
<accession>A0A3B0UDB4</accession>
<dbReference type="SUPFAM" id="SSF56425">
    <property type="entry name" value="Succinate dehydrogenase/fumarate reductase flavoprotein, catalytic domain"/>
    <property type="match status" value="1"/>
</dbReference>
<evidence type="ECO:0000256" key="7">
    <source>
        <dbReference type="ARBA" id="ARBA00022827"/>
    </source>
</evidence>
<comment type="similarity">
    <text evidence="3">Belongs to the FAD-dependent oxidoreductase 2 family. NadB subfamily.</text>
</comment>
<dbReference type="PRINTS" id="PR00368">
    <property type="entry name" value="FADPNR"/>
</dbReference>
<keyword evidence="5" id="KW-0285">Flavoprotein</keyword>
<keyword evidence="7" id="KW-0274">FAD</keyword>
<organism evidence="11">
    <name type="scientific">hydrothermal vent metagenome</name>
    <dbReference type="NCBI Taxonomy" id="652676"/>
    <lineage>
        <taxon>unclassified sequences</taxon>
        <taxon>metagenomes</taxon>
        <taxon>ecological metagenomes</taxon>
    </lineage>
</organism>
<evidence type="ECO:0000256" key="1">
    <source>
        <dbReference type="ARBA" id="ARBA00001974"/>
    </source>
</evidence>
<keyword evidence="8 11" id="KW-0560">Oxidoreductase</keyword>
<dbReference type="Gene3D" id="3.90.700.10">
    <property type="entry name" value="Succinate dehydrogenase/fumarate reductase flavoprotein, catalytic domain"/>
    <property type="match status" value="1"/>
</dbReference>
<reference evidence="11" key="1">
    <citation type="submission" date="2018-06" db="EMBL/GenBank/DDBJ databases">
        <authorList>
            <person name="Zhirakovskaya E."/>
        </authorList>
    </citation>
    <scope>NUCLEOTIDE SEQUENCE</scope>
</reference>
<dbReference type="Gene3D" id="3.50.50.60">
    <property type="entry name" value="FAD/NAD(P)-binding domain"/>
    <property type="match status" value="1"/>
</dbReference>
<dbReference type="FunFam" id="3.90.700.10:FF:000002">
    <property type="entry name" value="L-aspartate oxidase"/>
    <property type="match status" value="1"/>
</dbReference>
<protein>
    <recommendedName>
        <fullName evidence="4">L-aspartate oxidase</fullName>
        <ecNumber evidence="4">1.4.3.16</ecNumber>
    </recommendedName>
</protein>
<dbReference type="InterPro" id="IPR015939">
    <property type="entry name" value="Fum_Rdtase/Succ_DH_flav-like_C"/>
</dbReference>
<dbReference type="PANTHER" id="PTHR42716">
    <property type="entry name" value="L-ASPARTATE OXIDASE"/>
    <property type="match status" value="1"/>
</dbReference>
<dbReference type="InterPro" id="IPR037099">
    <property type="entry name" value="Fum_R/Succ_DH_flav-like_C_sf"/>
</dbReference>
<sequence>MIHTDFLIIGSGIAGLTTAIKLAEHFPEKKVLIITKADESESNTKYAQGGIAVVIDELTDSFDKHIEDTLKAGAGLNNRAVVDMVIKEGPQRLKELIGWGAAFDLDTKGNIQLGREGGHTEHRIVHHKDITGFELEQTLLRKVRELKNVQLQQFYFNIDLITEHQLNKVDTTLDSNLTCYGAYVLNQQTELVETIVSRFTILATGGIGQVYQTTTNPDIATGDGIAIAYRAKAKITDMEFVQFHPTALYEPGISPAFLISEAVRGYGAYLRNSTGKRFVFDYDERGELASRDIVAKAIDSELKKSGKDCVYLDCRHLNIKDFKEHFPTIYAKCESKGIFIEKDMIPVVPAAHYLCGGVVVDLQGKTSIGNLYACGEVSRTGLHGANRLASNSLLEAIVYAHNIAEAVKKEEAGVVFYKQVPEWNTEGTSKPKELVLINHTKSEVQQTMTKFVGIVRSNQRLERAVKRNKLWHEETEDLYKTTTLSVPLCELRNLISVAYLITQQSLARKENAGGFYNLGFDDAAAKNEV</sequence>
<comment type="pathway">
    <text evidence="2">Cofactor biosynthesis; NAD(+) biosynthesis; iminoaspartate from L-aspartate (oxidase route): step 1/1.</text>
</comment>
<feature type="domain" description="Fumarate reductase/succinate dehydrogenase flavoprotein-like C-terminal" evidence="10">
    <location>
        <begin position="442"/>
        <end position="520"/>
    </location>
</feature>
<comment type="cofactor">
    <cofactor evidence="1">
        <name>FAD</name>
        <dbReference type="ChEBI" id="CHEBI:57692"/>
    </cofactor>
</comment>
<dbReference type="SUPFAM" id="SSF51905">
    <property type="entry name" value="FAD/NAD(P)-binding domain"/>
    <property type="match status" value="1"/>
</dbReference>
<dbReference type="Gene3D" id="1.20.58.100">
    <property type="entry name" value="Fumarate reductase/succinate dehydrogenase flavoprotein-like, C-terminal domain"/>
    <property type="match status" value="1"/>
</dbReference>
<evidence type="ECO:0000256" key="5">
    <source>
        <dbReference type="ARBA" id="ARBA00022630"/>
    </source>
</evidence>
<dbReference type="UniPathway" id="UPA00253">
    <property type="reaction ID" value="UER00326"/>
</dbReference>
<dbReference type="PIRSF" id="PIRSF000171">
    <property type="entry name" value="SDHA_APRA_LASPO"/>
    <property type="match status" value="1"/>
</dbReference>
<evidence type="ECO:0000256" key="8">
    <source>
        <dbReference type="ARBA" id="ARBA00023002"/>
    </source>
</evidence>